<dbReference type="STRING" id="177199.A0A420YHF7"/>
<feature type="region of interest" description="Disordered" evidence="5">
    <location>
        <begin position="30"/>
        <end position="52"/>
    </location>
</feature>
<dbReference type="SUPFAM" id="SSF54686">
    <property type="entry name" value="Ribosomal protein L16p/L10e"/>
    <property type="match status" value="1"/>
</dbReference>
<dbReference type="PANTHER" id="PTHR12220">
    <property type="entry name" value="50S/60S RIBOSOMAL PROTEIN L16"/>
    <property type="match status" value="1"/>
</dbReference>
<dbReference type="InterPro" id="IPR047873">
    <property type="entry name" value="Ribosomal_uL16"/>
</dbReference>
<comment type="similarity">
    <text evidence="1 4">Belongs to the universal ribosomal protein uL16 family.</text>
</comment>
<dbReference type="GO" id="GO:0019843">
    <property type="term" value="F:rRNA binding"/>
    <property type="evidence" value="ECO:0007669"/>
    <property type="project" value="InterPro"/>
</dbReference>
<keyword evidence="3 4" id="KW-0687">Ribonucleoprotein</keyword>
<keyword evidence="7" id="KW-1185">Reference proteome</keyword>
<evidence type="ECO:0000313" key="7">
    <source>
        <dbReference type="Proteomes" id="UP000275385"/>
    </source>
</evidence>
<evidence type="ECO:0000313" key="6">
    <source>
        <dbReference type="EMBL" id="RKU47319.1"/>
    </source>
</evidence>
<dbReference type="OrthoDB" id="268521at2759"/>
<sequence>MKQSTSSLLLSAFKGLRITPVSALRPALLSSSTAPTSNPITPRSHVRSFSSTPIQQGSWLEPMIDRKKKKMKGRARVATGGSSRGTTVIWGDYGLRMSDHHRRISAKQLKVAEDTIKARLRGQKYRLYKRVACNIGVFVSGNEMRMGKGKGSFDHWAARVAVNQILFEVKGMLHEQVVRDAFRLAGNKLPGQHEFVKRGDPPVVGITKLDGITLEDLKRPRRQLPGSEPHLAASPSATPSSITPNPTSPAS</sequence>
<dbReference type="PROSITE" id="PS00701">
    <property type="entry name" value="RIBOSOMAL_L16_2"/>
    <property type="match status" value="1"/>
</dbReference>
<dbReference type="InterPro" id="IPR000114">
    <property type="entry name" value="Ribosomal_uL16_bact-type"/>
</dbReference>
<name>A0A420YHF7_9PEZI</name>
<evidence type="ECO:0000256" key="3">
    <source>
        <dbReference type="ARBA" id="ARBA00023274"/>
    </source>
</evidence>
<dbReference type="PRINTS" id="PR00060">
    <property type="entry name" value="RIBOSOMALL16"/>
</dbReference>
<accession>A0A420YHF7</accession>
<dbReference type="CDD" id="cd01433">
    <property type="entry name" value="Ribosomal_L16_L10e"/>
    <property type="match status" value="1"/>
</dbReference>
<feature type="region of interest" description="Disordered" evidence="5">
    <location>
        <begin position="216"/>
        <end position="251"/>
    </location>
</feature>
<dbReference type="InterPro" id="IPR020798">
    <property type="entry name" value="Ribosomal_uL16_CS"/>
</dbReference>
<evidence type="ECO:0000256" key="2">
    <source>
        <dbReference type="ARBA" id="ARBA00022980"/>
    </source>
</evidence>
<dbReference type="AlphaFoldDB" id="A0A420YHF7"/>
<dbReference type="InterPro" id="IPR016180">
    <property type="entry name" value="Ribosomal_uL16_dom"/>
</dbReference>
<organism evidence="6 7">
    <name type="scientific">Coniochaeta pulveracea</name>
    <dbReference type="NCBI Taxonomy" id="177199"/>
    <lineage>
        <taxon>Eukaryota</taxon>
        <taxon>Fungi</taxon>
        <taxon>Dikarya</taxon>
        <taxon>Ascomycota</taxon>
        <taxon>Pezizomycotina</taxon>
        <taxon>Sordariomycetes</taxon>
        <taxon>Sordariomycetidae</taxon>
        <taxon>Coniochaetales</taxon>
        <taxon>Coniochaetaceae</taxon>
        <taxon>Coniochaeta</taxon>
    </lineage>
</organism>
<dbReference type="PANTHER" id="PTHR12220:SF13">
    <property type="entry name" value="LARGE RIBOSOMAL SUBUNIT PROTEIN UL16M"/>
    <property type="match status" value="1"/>
</dbReference>
<dbReference type="Gene3D" id="3.90.1170.10">
    <property type="entry name" value="Ribosomal protein L10e/L16"/>
    <property type="match status" value="1"/>
</dbReference>
<proteinExistence type="inferred from homology"/>
<dbReference type="FunFam" id="3.90.1170.10:FF:000003">
    <property type="entry name" value="54S ribosomal protein L16, mitochondrial"/>
    <property type="match status" value="1"/>
</dbReference>
<evidence type="ECO:0000256" key="5">
    <source>
        <dbReference type="SAM" id="MobiDB-lite"/>
    </source>
</evidence>
<protein>
    <submittedName>
        <fullName evidence="6">Mitochondrial ribosomal large subunit component</fullName>
    </submittedName>
</protein>
<dbReference type="InterPro" id="IPR036920">
    <property type="entry name" value="Ribosomal_uL16_sf"/>
</dbReference>
<keyword evidence="2 4" id="KW-0689">Ribosomal protein</keyword>
<reference evidence="6 7" key="1">
    <citation type="submission" date="2018-08" db="EMBL/GenBank/DDBJ databases">
        <title>Draft genome of the lignicolous fungus Coniochaeta pulveracea.</title>
        <authorList>
            <person name="Borstlap C.J."/>
            <person name="De Witt R.N."/>
            <person name="Botha A."/>
            <person name="Volschenk H."/>
        </authorList>
    </citation>
    <scope>NUCLEOTIDE SEQUENCE [LARGE SCALE GENOMIC DNA]</scope>
    <source>
        <strain evidence="6 7">CAB683</strain>
    </source>
</reference>
<dbReference type="GO" id="GO:0003735">
    <property type="term" value="F:structural constituent of ribosome"/>
    <property type="evidence" value="ECO:0007669"/>
    <property type="project" value="InterPro"/>
</dbReference>
<gene>
    <name evidence="6" type="primary">MRPL16</name>
    <name evidence="6" type="ORF">DL546_002876</name>
</gene>
<dbReference type="Pfam" id="PF00252">
    <property type="entry name" value="Ribosomal_L16"/>
    <property type="match status" value="1"/>
</dbReference>
<feature type="compositionally biased region" description="Low complexity" evidence="5">
    <location>
        <begin position="232"/>
        <end position="251"/>
    </location>
</feature>
<evidence type="ECO:0000256" key="4">
    <source>
        <dbReference type="RuleBase" id="RU004413"/>
    </source>
</evidence>
<dbReference type="EMBL" id="QVQW01000009">
    <property type="protein sequence ID" value="RKU47319.1"/>
    <property type="molecule type" value="Genomic_DNA"/>
</dbReference>
<dbReference type="Proteomes" id="UP000275385">
    <property type="component" value="Unassembled WGS sequence"/>
</dbReference>
<dbReference type="GO" id="GO:0032543">
    <property type="term" value="P:mitochondrial translation"/>
    <property type="evidence" value="ECO:0007669"/>
    <property type="project" value="TreeGrafter"/>
</dbReference>
<comment type="caution">
    <text evidence="6">The sequence shown here is derived from an EMBL/GenBank/DDBJ whole genome shotgun (WGS) entry which is preliminary data.</text>
</comment>
<evidence type="ECO:0000256" key="1">
    <source>
        <dbReference type="ARBA" id="ARBA00008931"/>
    </source>
</evidence>
<dbReference type="NCBIfam" id="TIGR01164">
    <property type="entry name" value="rplP_bact"/>
    <property type="match status" value="1"/>
</dbReference>
<dbReference type="GO" id="GO:0005762">
    <property type="term" value="C:mitochondrial large ribosomal subunit"/>
    <property type="evidence" value="ECO:0007669"/>
    <property type="project" value="TreeGrafter"/>
</dbReference>